<dbReference type="RefSeq" id="WP_175589934.1">
    <property type="nucleotide sequence ID" value="NZ_JABWGN010000005.1"/>
</dbReference>
<dbReference type="EMBL" id="JABWGN010000005">
    <property type="protein sequence ID" value="NUW32482.1"/>
    <property type="molecule type" value="Genomic_DNA"/>
</dbReference>
<comment type="caution">
    <text evidence="1">The sequence shown here is derived from an EMBL/GenBank/DDBJ whole genome shotgun (WGS) entry which is preliminary data.</text>
</comment>
<name>A0A7Y6I6A1_9ACTN</name>
<reference evidence="1 2" key="1">
    <citation type="submission" date="2020-06" db="EMBL/GenBank/DDBJ databases">
        <title>Nonomuraea sp. SMC257, a novel actinomycete isolated from soil.</title>
        <authorList>
            <person name="Chanama M."/>
        </authorList>
    </citation>
    <scope>NUCLEOTIDE SEQUENCE [LARGE SCALE GENOMIC DNA]</scope>
    <source>
        <strain evidence="1 2">SMC257</strain>
    </source>
</reference>
<keyword evidence="2" id="KW-1185">Reference proteome</keyword>
<organism evidence="1 2">
    <name type="scientific">Nonomuraea montanisoli</name>
    <dbReference type="NCBI Taxonomy" id="2741721"/>
    <lineage>
        <taxon>Bacteria</taxon>
        <taxon>Bacillati</taxon>
        <taxon>Actinomycetota</taxon>
        <taxon>Actinomycetes</taxon>
        <taxon>Streptosporangiales</taxon>
        <taxon>Streptosporangiaceae</taxon>
        <taxon>Nonomuraea</taxon>
    </lineage>
</organism>
<dbReference type="Proteomes" id="UP000586042">
    <property type="component" value="Unassembled WGS sequence"/>
</dbReference>
<accession>A0A7Y6I6A1</accession>
<evidence type="ECO:0000313" key="1">
    <source>
        <dbReference type="EMBL" id="NUW32482.1"/>
    </source>
</evidence>
<evidence type="ECO:0000313" key="2">
    <source>
        <dbReference type="Proteomes" id="UP000586042"/>
    </source>
</evidence>
<gene>
    <name evidence="1" type="ORF">HTZ77_13730</name>
</gene>
<dbReference type="AlphaFoldDB" id="A0A7Y6I6A1"/>
<proteinExistence type="predicted"/>
<sequence>MCDLNPQESRDVLDSLSEIRALSDQVATHASAIEESSYMDHAGLAALLTELRDRADATRVWVEGKPHQHAAHHGH</sequence>
<protein>
    <submittedName>
        <fullName evidence="1">Uncharacterized protein</fullName>
    </submittedName>
</protein>